<name>A0A0B7F5U8_THACB</name>
<proteinExistence type="predicted"/>
<sequence length="180" mass="20870">MADTIQWCINEYPDISLNNICAVLVRKGPHRTTEGYTSRIRRYLHWFAEKSPLLAKRVYDYNDAYVSAPIVLSDTESPPPPTVQTPTQHTQIQHSLGRAPGIEPKSTRFTAADRAAFIRFAGARPSGMEPTGMERSMDVWLRLAEMYPHHSVFSWRTWHQHWQHDLKRAVEEYRQANSTY</sequence>
<reference evidence="1 2" key="1">
    <citation type="submission" date="2014-11" db="EMBL/GenBank/DDBJ databases">
        <authorList>
            <person name="Wibberg Daniel"/>
        </authorList>
    </citation>
    <scope>NUCLEOTIDE SEQUENCE [LARGE SCALE GENOMIC DNA]</scope>
    <source>
        <strain evidence="1">Rhizoctonia solani AG1-IB 7/3/14</strain>
    </source>
</reference>
<dbReference type="STRING" id="1108050.A0A0B7F5U8"/>
<dbReference type="OrthoDB" id="3228161at2759"/>
<gene>
    <name evidence="1" type="ORF">RSOLAG1IB_00854</name>
</gene>
<accession>A0A0B7F5U8</accession>
<dbReference type="Proteomes" id="UP000059188">
    <property type="component" value="Unassembled WGS sequence"/>
</dbReference>
<protein>
    <submittedName>
        <fullName evidence="1">Uncharacterized protein</fullName>
    </submittedName>
</protein>
<evidence type="ECO:0000313" key="1">
    <source>
        <dbReference type="EMBL" id="CEL52314.1"/>
    </source>
</evidence>
<keyword evidence="2" id="KW-1185">Reference proteome</keyword>
<dbReference type="EMBL" id="LN679100">
    <property type="protein sequence ID" value="CEL52314.1"/>
    <property type="molecule type" value="Genomic_DNA"/>
</dbReference>
<evidence type="ECO:0000313" key="2">
    <source>
        <dbReference type="Proteomes" id="UP000059188"/>
    </source>
</evidence>
<dbReference type="AlphaFoldDB" id="A0A0B7F5U8"/>
<organism evidence="1 2">
    <name type="scientific">Thanatephorus cucumeris (strain AG1-IB / isolate 7/3/14)</name>
    <name type="common">Lettuce bottom rot fungus</name>
    <name type="synonym">Rhizoctonia solani</name>
    <dbReference type="NCBI Taxonomy" id="1108050"/>
    <lineage>
        <taxon>Eukaryota</taxon>
        <taxon>Fungi</taxon>
        <taxon>Dikarya</taxon>
        <taxon>Basidiomycota</taxon>
        <taxon>Agaricomycotina</taxon>
        <taxon>Agaricomycetes</taxon>
        <taxon>Cantharellales</taxon>
        <taxon>Ceratobasidiaceae</taxon>
        <taxon>Rhizoctonia</taxon>
        <taxon>Rhizoctonia solani AG-1</taxon>
    </lineage>
</organism>